<dbReference type="Pfam" id="PF00172">
    <property type="entry name" value="Zn_clus"/>
    <property type="match status" value="1"/>
</dbReference>
<evidence type="ECO:0000259" key="3">
    <source>
        <dbReference type="PROSITE" id="PS50048"/>
    </source>
</evidence>
<dbReference type="GO" id="GO:0008270">
    <property type="term" value="F:zinc ion binding"/>
    <property type="evidence" value="ECO:0007669"/>
    <property type="project" value="InterPro"/>
</dbReference>
<feature type="compositionally biased region" description="Low complexity" evidence="2">
    <location>
        <begin position="626"/>
        <end position="639"/>
    </location>
</feature>
<feature type="region of interest" description="Disordered" evidence="2">
    <location>
        <begin position="1"/>
        <end position="297"/>
    </location>
</feature>
<dbReference type="AlphaFoldDB" id="A0A5N5DG10"/>
<dbReference type="PROSITE" id="PS00463">
    <property type="entry name" value="ZN2_CY6_FUNGAL_1"/>
    <property type="match status" value="1"/>
</dbReference>
<feature type="compositionally biased region" description="Low complexity" evidence="2">
    <location>
        <begin position="1"/>
        <end position="18"/>
    </location>
</feature>
<dbReference type="PROSITE" id="PS50048">
    <property type="entry name" value="ZN2_CY6_FUNGAL_2"/>
    <property type="match status" value="1"/>
</dbReference>
<gene>
    <name evidence="4" type="ORF">DBV05_g4655</name>
</gene>
<organism evidence="4 5">
    <name type="scientific">Lasiodiplodia theobromae</name>
    <dbReference type="NCBI Taxonomy" id="45133"/>
    <lineage>
        <taxon>Eukaryota</taxon>
        <taxon>Fungi</taxon>
        <taxon>Dikarya</taxon>
        <taxon>Ascomycota</taxon>
        <taxon>Pezizomycotina</taxon>
        <taxon>Dothideomycetes</taxon>
        <taxon>Dothideomycetes incertae sedis</taxon>
        <taxon>Botryosphaeriales</taxon>
        <taxon>Botryosphaeriaceae</taxon>
        <taxon>Lasiodiplodia</taxon>
    </lineage>
</organism>
<feature type="domain" description="Zn(2)-C6 fungal-type" evidence="3">
    <location>
        <begin position="523"/>
        <end position="557"/>
    </location>
</feature>
<keyword evidence="5" id="KW-1185">Reference proteome</keyword>
<dbReference type="Proteomes" id="UP000325902">
    <property type="component" value="Unassembled WGS sequence"/>
</dbReference>
<proteinExistence type="predicted"/>
<evidence type="ECO:0000313" key="4">
    <source>
        <dbReference type="EMBL" id="KAB2576685.1"/>
    </source>
</evidence>
<accession>A0A5N5DG10</accession>
<comment type="caution">
    <text evidence="4">The sequence shown here is derived from an EMBL/GenBank/DDBJ whole genome shotgun (WGS) entry which is preliminary data.</text>
</comment>
<dbReference type="InterPro" id="IPR001138">
    <property type="entry name" value="Zn2Cys6_DnaBD"/>
</dbReference>
<dbReference type="Gene3D" id="4.10.240.10">
    <property type="entry name" value="Zn(2)-C6 fungal-type DNA-binding domain"/>
    <property type="match status" value="1"/>
</dbReference>
<feature type="compositionally biased region" description="Polar residues" evidence="2">
    <location>
        <begin position="52"/>
        <end position="61"/>
    </location>
</feature>
<feature type="compositionally biased region" description="Basic and acidic residues" evidence="2">
    <location>
        <begin position="281"/>
        <end position="290"/>
    </location>
</feature>
<feature type="compositionally biased region" description="Basic and acidic residues" evidence="2">
    <location>
        <begin position="202"/>
        <end position="211"/>
    </location>
</feature>
<evidence type="ECO:0000313" key="5">
    <source>
        <dbReference type="Proteomes" id="UP000325902"/>
    </source>
</evidence>
<name>A0A5N5DG10_9PEZI</name>
<dbReference type="CDD" id="cd00067">
    <property type="entry name" value="GAL4"/>
    <property type="match status" value="1"/>
</dbReference>
<feature type="compositionally biased region" description="Basic and acidic residues" evidence="2">
    <location>
        <begin position="702"/>
        <end position="716"/>
    </location>
</feature>
<feature type="compositionally biased region" description="Polar residues" evidence="2">
    <location>
        <begin position="611"/>
        <end position="620"/>
    </location>
</feature>
<reference evidence="4 5" key="1">
    <citation type="journal article" date="2019" name="Sci. Rep.">
        <title>A multi-omics analysis of the grapevine pathogen Lasiodiplodia theobromae reveals that temperature affects the expression of virulence- and pathogenicity-related genes.</title>
        <authorList>
            <person name="Felix C."/>
            <person name="Meneses R."/>
            <person name="Goncalves M.F.M."/>
            <person name="Tilleman L."/>
            <person name="Duarte A.S."/>
            <person name="Jorrin-Novo J.V."/>
            <person name="Van de Peer Y."/>
            <person name="Deforce D."/>
            <person name="Van Nieuwerburgh F."/>
            <person name="Esteves A.C."/>
            <person name="Alves A."/>
        </authorList>
    </citation>
    <scope>NUCLEOTIDE SEQUENCE [LARGE SCALE GENOMIC DNA]</scope>
    <source>
        <strain evidence="4 5">LA-SOL3</strain>
    </source>
</reference>
<feature type="region of interest" description="Disordered" evidence="2">
    <location>
        <begin position="566"/>
        <end position="742"/>
    </location>
</feature>
<dbReference type="GO" id="GO:0000981">
    <property type="term" value="F:DNA-binding transcription factor activity, RNA polymerase II-specific"/>
    <property type="evidence" value="ECO:0007669"/>
    <property type="project" value="InterPro"/>
</dbReference>
<dbReference type="SMART" id="SM00066">
    <property type="entry name" value="GAL4"/>
    <property type="match status" value="2"/>
</dbReference>
<feature type="compositionally biased region" description="Polar residues" evidence="2">
    <location>
        <begin position="73"/>
        <end position="85"/>
    </location>
</feature>
<keyword evidence="1" id="KW-0539">Nucleus</keyword>
<evidence type="ECO:0000256" key="1">
    <source>
        <dbReference type="ARBA" id="ARBA00023242"/>
    </source>
</evidence>
<dbReference type="InterPro" id="IPR036864">
    <property type="entry name" value="Zn2-C6_fun-type_DNA-bd_sf"/>
</dbReference>
<feature type="compositionally biased region" description="Basic and acidic residues" evidence="2">
    <location>
        <begin position="222"/>
        <end position="263"/>
    </location>
</feature>
<evidence type="ECO:0000256" key="2">
    <source>
        <dbReference type="SAM" id="MobiDB-lite"/>
    </source>
</evidence>
<dbReference type="SUPFAM" id="SSF57701">
    <property type="entry name" value="Zn2/Cys6 DNA-binding domain"/>
    <property type="match status" value="1"/>
</dbReference>
<protein>
    <recommendedName>
        <fullName evidence="3">Zn(2)-C6 fungal-type domain-containing protein</fullName>
    </recommendedName>
</protein>
<feature type="compositionally biased region" description="Low complexity" evidence="2">
    <location>
        <begin position="133"/>
        <end position="145"/>
    </location>
</feature>
<feature type="compositionally biased region" description="Low complexity" evidence="2">
    <location>
        <begin position="659"/>
        <end position="676"/>
    </location>
</feature>
<dbReference type="EMBL" id="VCHE01000022">
    <property type="protein sequence ID" value="KAB2576685.1"/>
    <property type="molecule type" value="Genomic_DNA"/>
</dbReference>
<sequence>MADFPSSSSSSQMQSMPPDFETQFTAECNINETQSDINMTDTREAEMPLPSFQPQFTFDSSWESDDNEDKNDVQGSTEGDQSQINIFEDNSLFGDGGMQSSNPKTPESIPETPPFSQAGVMNPPATSPALGESSQRSPSSSQHSSDNVDHGVGSDYDFPPYPYGDPVLDPRLGTQVPGSQSPHDYYGSVEDNEESVSSVQEQRGRGHEFPSESRSVTPEAHGSGKYEFRERDRAVATTHLDWDKSGDYDPSAKEGRRPKKADGAESSSSRKRRSGQALQDQDNKPDENGQRRQKKPKTYSLAYARFIGASCMLTVSLNSDAGKEVASRLGGEDNWPFEPYNYVSDEYIAQNWVGAENGDDEGTDGPSRQLRPRKRYVHYGSSCSDDDLLPPIPDPAGIEDDLRNHPAAHGCVECRREGKKCSLRESGGSWPCQNCLENHSGEEFIACEFIVPPTKKMPCEACAEGDKECSYNDPDSDHAAACQQCQEGDLTCVASPDIDCLPKRITYTPPPGETYTPYRPFVACTACRQVKKSCSLKSKQDQPPCRACEKAGIECTFEKLIPTNAGKQKATSKIAGREDAPASSSSAEGGPVRPPVGGMAARAPDSFSLPIRTSSTSSIGGLTRISSSSAARGAAALPPSKKKNPRDSGVAGLAKSAVPSSHRAAHTSSSSSSTLPRSRRGVTMSGDGITSFRSGARTVSDAARRIQQEKERERLQARQSRKKDRFTHINPSSTLKYNPDNAKDYTAPADRDIPASYHVLPPPGPDKPQVMKDADGHTGYVREIVTALPHPVVFDINSSSSPGGDAGGCRFCQQPPSFALLGFSWKKPAVIHWNDGRGYTEIMDGHATFGAAPARMCRACVMARVDVLSCEEHEMESLLSAHWGPVERDERAAAMMQRLMENGISGGGGGNHHHHGGGGEMMDRWCAVCPGAAVWRCCRAQGRDEDEDDEEDELGLIAAAGADQGQEGCGLFLCDDCKVEWEDCDRDLQELLERKLSTEKGVMECRADAGFLLQEGLLMKNVEAELMPGQ</sequence>
<dbReference type="OrthoDB" id="5303703at2759"/>
<feature type="compositionally biased region" description="Polar residues" evidence="2">
    <location>
        <begin position="22"/>
        <end position="40"/>
    </location>
</feature>